<dbReference type="OrthoDB" id="261587at2"/>
<feature type="transmembrane region" description="Helical" evidence="5">
    <location>
        <begin position="133"/>
        <end position="156"/>
    </location>
</feature>
<dbReference type="Pfam" id="PF01226">
    <property type="entry name" value="Form_Nir_trans"/>
    <property type="match status" value="1"/>
</dbReference>
<keyword evidence="2 5" id="KW-0812">Transmembrane</keyword>
<evidence type="ECO:0000256" key="4">
    <source>
        <dbReference type="ARBA" id="ARBA00023136"/>
    </source>
</evidence>
<dbReference type="EMBL" id="WXYQ01000007">
    <property type="protein sequence ID" value="NBG96344.1"/>
    <property type="molecule type" value="Genomic_DNA"/>
</dbReference>
<proteinExistence type="predicted"/>
<dbReference type="Gene3D" id="1.20.1080.10">
    <property type="entry name" value="Glycerol uptake facilitator protein"/>
    <property type="match status" value="1"/>
</dbReference>
<keyword evidence="4 5" id="KW-0472">Membrane</keyword>
<evidence type="ECO:0000256" key="2">
    <source>
        <dbReference type="ARBA" id="ARBA00022692"/>
    </source>
</evidence>
<comment type="subcellular location">
    <subcellularLocation>
        <location evidence="1">Membrane</location>
        <topology evidence="1">Multi-pass membrane protein</topology>
    </subcellularLocation>
</comment>
<keyword evidence="7" id="KW-1185">Reference proteome</keyword>
<evidence type="ECO:0000256" key="5">
    <source>
        <dbReference type="SAM" id="Phobius"/>
    </source>
</evidence>
<dbReference type="AlphaFoldDB" id="A0A845QD45"/>
<evidence type="ECO:0000313" key="6">
    <source>
        <dbReference type="EMBL" id="NBG96344.1"/>
    </source>
</evidence>
<feature type="transmembrane region" description="Helical" evidence="5">
    <location>
        <begin position="93"/>
        <end position="112"/>
    </location>
</feature>
<comment type="caution">
    <text evidence="6">The sequence shown here is derived from an EMBL/GenBank/DDBJ whole genome shotgun (WGS) entry which is preliminary data.</text>
</comment>
<evidence type="ECO:0000313" key="7">
    <source>
        <dbReference type="Proteomes" id="UP000470384"/>
    </source>
</evidence>
<name>A0A845QD45_9HYPH</name>
<protein>
    <submittedName>
        <fullName evidence="6">Formate/nitrite transporter family protein</fullName>
    </submittedName>
</protein>
<dbReference type="GO" id="GO:0015499">
    <property type="term" value="F:formate transmembrane transporter activity"/>
    <property type="evidence" value="ECO:0007669"/>
    <property type="project" value="TreeGrafter"/>
</dbReference>
<dbReference type="InterPro" id="IPR000292">
    <property type="entry name" value="For/NO2_transpt"/>
</dbReference>
<dbReference type="PANTHER" id="PTHR30520:SF2">
    <property type="entry name" value="INNER MEMBRANE PROTEIN YFDC"/>
    <property type="match status" value="1"/>
</dbReference>
<dbReference type="GeneID" id="300655494"/>
<dbReference type="GO" id="GO:0005886">
    <property type="term" value="C:plasma membrane"/>
    <property type="evidence" value="ECO:0007669"/>
    <property type="project" value="TreeGrafter"/>
</dbReference>
<dbReference type="InterPro" id="IPR023271">
    <property type="entry name" value="Aquaporin-like"/>
</dbReference>
<reference evidence="6 7" key="1">
    <citation type="journal article" date="2016" name="Int. J. Syst. Evol. Microbiol.">
        <title>Pyruvatibacter mobilis gen. nov., sp. nov., a marine bacterium from the culture broth of Picochlorum sp. 122.</title>
        <authorList>
            <person name="Wang G."/>
            <person name="Tang M."/>
            <person name="Wu H."/>
            <person name="Dai S."/>
            <person name="Li T."/>
            <person name="Chen C."/>
            <person name="He H."/>
            <person name="Fan J."/>
            <person name="Xiang W."/>
            <person name="Li X."/>
        </authorList>
    </citation>
    <scope>NUCLEOTIDE SEQUENCE [LARGE SCALE GENOMIC DNA]</scope>
    <source>
        <strain evidence="6 7">GYP-11</strain>
    </source>
</reference>
<feature type="transmembrane region" description="Helical" evidence="5">
    <location>
        <begin position="211"/>
        <end position="231"/>
    </location>
</feature>
<dbReference type="RefSeq" id="WP_160588427.1">
    <property type="nucleotide sequence ID" value="NZ_BMHN01000001.1"/>
</dbReference>
<feature type="transmembrane region" description="Helical" evidence="5">
    <location>
        <begin position="182"/>
        <end position="204"/>
    </location>
</feature>
<keyword evidence="3 5" id="KW-1133">Transmembrane helix</keyword>
<dbReference type="Proteomes" id="UP000470384">
    <property type="component" value="Unassembled WGS sequence"/>
</dbReference>
<sequence length="286" mass="31161">MAERKSAGQEQETDEDVVLTSQQRVQARKNLRSSSPVIFETIRQEGIEELERPALSLWWSGIAAGLVMTFSLYTKGYLHLHLPDEAWRPLVSNFGYCLGFLLVIVGRLQLFTENTIKPVLPLFVTPTFWRLRTMLALWGIVFIANLVGVCASVFLVDNAGLAKPDQIAAFLEVSHHLADRSAAANIALGVPAGFLLAALVWGLADMKSGRLLFIIAVTYVIALGEFSHVVAGSAEVALLTLHGDMGVGQAFAQFVFPTLLGNILGGTGLFALLAYGQVRHEIIEED</sequence>
<accession>A0A845QD45</accession>
<evidence type="ECO:0000256" key="3">
    <source>
        <dbReference type="ARBA" id="ARBA00022989"/>
    </source>
</evidence>
<evidence type="ECO:0000256" key="1">
    <source>
        <dbReference type="ARBA" id="ARBA00004141"/>
    </source>
</evidence>
<gene>
    <name evidence="6" type="ORF">GTQ45_11425</name>
</gene>
<feature type="transmembrane region" description="Helical" evidence="5">
    <location>
        <begin position="54"/>
        <end position="73"/>
    </location>
</feature>
<feature type="transmembrane region" description="Helical" evidence="5">
    <location>
        <begin position="251"/>
        <end position="275"/>
    </location>
</feature>
<dbReference type="PANTHER" id="PTHR30520">
    <property type="entry name" value="FORMATE TRANSPORTER-RELATED"/>
    <property type="match status" value="1"/>
</dbReference>
<organism evidence="6 7">
    <name type="scientific">Pyruvatibacter mobilis</name>
    <dbReference type="NCBI Taxonomy" id="1712261"/>
    <lineage>
        <taxon>Bacteria</taxon>
        <taxon>Pseudomonadati</taxon>
        <taxon>Pseudomonadota</taxon>
        <taxon>Alphaproteobacteria</taxon>
        <taxon>Hyphomicrobiales</taxon>
        <taxon>Parvibaculaceae</taxon>
        <taxon>Pyruvatibacter</taxon>
    </lineage>
</organism>